<gene>
    <name evidence="5" type="ORF">G1H11_13705</name>
</gene>
<evidence type="ECO:0000313" key="5">
    <source>
        <dbReference type="EMBL" id="NED96361.1"/>
    </source>
</evidence>
<feature type="domain" description="Serine hydroxymethyltransferase-like" evidence="4">
    <location>
        <begin position="3"/>
        <end position="79"/>
    </location>
</feature>
<organism evidence="5 6">
    <name type="scientific">Phytoactinopolyspora alkaliphila</name>
    <dbReference type="NCBI Taxonomy" id="1783498"/>
    <lineage>
        <taxon>Bacteria</taxon>
        <taxon>Bacillati</taxon>
        <taxon>Actinomycetota</taxon>
        <taxon>Actinomycetes</taxon>
        <taxon>Jiangellales</taxon>
        <taxon>Jiangellaceae</taxon>
        <taxon>Phytoactinopolyspora</taxon>
    </lineage>
</organism>
<dbReference type="Pfam" id="PF00464">
    <property type="entry name" value="SHMT"/>
    <property type="match status" value="1"/>
</dbReference>
<dbReference type="Gene3D" id="3.40.640.10">
    <property type="entry name" value="Type I PLP-dependent aspartate aminotransferase-like (Major domain)"/>
    <property type="match status" value="1"/>
</dbReference>
<dbReference type="EMBL" id="JAAGOB010000006">
    <property type="protein sequence ID" value="NED96361.1"/>
    <property type="molecule type" value="Genomic_DNA"/>
</dbReference>
<dbReference type="PANTHER" id="PTHR11680">
    <property type="entry name" value="SERINE HYDROXYMETHYLTRANSFERASE"/>
    <property type="match status" value="1"/>
</dbReference>
<dbReference type="AlphaFoldDB" id="A0A6N9YMS3"/>
<dbReference type="PANTHER" id="PTHR11680:SF35">
    <property type="entry name" value="SERINE HYDROXYMETHYLTRANSFERASE 1"/>
    <property type="match status" value="1"/>
</dbReference>
<dbReference type="GO" id="GO:0030170">
    <property type="term" value="F:pyridoxal phosphate binding"/>
    <property type="evidence" value="ECO:0007669"/>
    <property type="project" value="TreeGrafter"/>
</dbReference>
<proteinExistence type="inferred from homology"/>
<dbReference type="InterPro" id="IPR049943">
    <property type="entry name" value="Ser_HO-MeTrfase-like"/>
</dbReference>
<dbReference type="InterPro" id="IPR015424">
    <property type="entry name" value="PyrdxlP-dep_Trfase"/>
</dbReference>
<keyword evidence="3" id="KW-0663">Pyridoxal phosphate</keyword>
<comment type="caution">
    <text evidence="5">The sequence shown here is derived from an EMBL/GenBank/DDBJ whole genome shotgun (WGS) entry which is preliminary data.</text>
</comment>
<protein>
    <recommendedName>
        <fullName evidence="4">Serine hydroxymethyltransferase-like domain-containing protein</fullName>
    </recommendedName>
</protein>
<dbReference type="GO" id="GO:0005829">
    <property type="term" value="C:cytosol"/>
    <property type="evidence" value="ECO:0007669"/>
    <property type="project" value="TreeGrafter"/>
</dbReference>
<dbReference type="InterPro" id="IPR039429">
    <property type="entry name" value="SHMT-like_dom"/>
</dbReference>
<evidence type="ECO:0000313" key="6">
    <source>
        <dbReference type="Proteomes" id="UP000469185"/>
    </source>
</evidence>
<accession>A0A6N9YMS3</accession>
<dbReference type="GO" id="GO:0046653">
    <property type="term" value="P:tetrahydrofolate metabolic process"/>
    <property type="evidence" value="ECO:0007669"/>
    <property type="project" value="TreeGrafter"/>
</dbReference>
<evidence type="ECO:0000256" key="1">
    <source>
        <dbReference type="ARBA" id="ARBA00001933"/>
    </source>
</evidence>
<sequence length="137" mass="14736">MTPEVYATVRAELPRQQTSLEMSASDNLAPRAIIETQGSVLTNKYAEGYPGRTNYGGCEHVDGIEQFALGRAKELFGAEDITRAGISALYGGTAVHLTFVDRRESGLSGQQAEDRLHNIGITVTGGPPRCRLRGGSR</sequence>
<dbReference type="Proteomes" id="UP000469185">
    <property type="component" value="Unassembled WGS sequence"/>
</dbReference>
<evidence type="ECO:0000256" key="2">
    <source>
        <dbReference type="ARBA" id="ARBA00006376"/>
    </source>
</evidence>
<dbReference type="SUPFAM" id="SSF53383">
    <property type="entry name" value="PLP-dependent transferases"/>
    <property type="match status" value="2"/>
</dbReference>
<name>A0A6N9YMS3_9ACTN</name>
<evidence type="ECO:0000256" key="3">
    <source>
        <dbReference type="ARBA" id="ARBA00022898"/>
    </source>
</evidence>
<comment type="similarity">
    <text evidence="2">Belongs to the SHMT family.</text>
</comment>
<dbReference type="GO" id="GO:0004372">
    <property type="term" value="F:glycine hydroxymethyltransferase activity"/>
    <property type="evidence" value="ECO:0007669"/>
    <property type="project" value="TreeGrafter"/>
</dbReference>
<dbReference type="GO" id="GO:0019264">
    <property type="term" value="P:glycine biosynthetic process from serine"/>
    <property type="evidence" value="ECO:0007669"/>
    <property type="project" value="TreeGrafter"/>
</dbReference>
<reference evidence="5 6" key="1">
    <citation type="submission" date="2020-02" db="EMBL/GenBank/DDBJ databases">
        <authorList>
            <person name="Li X.-J."/>
            <person name="Feng X.-M."/>
        </authorList>
    </citation>
    <scope>NUCLEOTIDE SEQUENCE [LARGE SCALE GENOMIC DNA]</scope>
    <source>
        <strain evidence="5 6">CGMCC 4.7225</strain>
    </source>
</reference>
<evidence type="ECO:0000259" key="4">
    <source>
        <dbReference type="Pfam" id="PF00464"/>
    </source>
</evidence>
<dbReference type="InterPro" id="IPR015421">
    <property type="entry name" value="PyrdxlP-dep_Trfase_major"/>
</dbReference>
<comment type="cofactor">
    <cofactor evidence="1">
        <name>pyridoxal 5'-phosphate</name>
        <dbReference type="ChEBI" id="CHEBI:597326"/>
    </cofactor>
</comment>
<keyword evidence="6" id="KW-1185">Reference proteome</keyword>